<organism evidence="2 4">
    <name type="scientific">Dracunculus medinensis</name>
    <name type="common">Guinea worm</name>
    <dbReference type="NCBI Taxonomy" id="318479"/>
    <lineage>
        <taxon>Eukaryota</taxon>
        <taxon>Metazoa</taxon>
        <taxon>Ecdysozoa</taxon>
        <taxon>Nematoda</taxon>
        <taxon>Chromadorea</taxon>
        <taxon>Rhabditida</taxon>
        <taxon>Spirurina</taxon>
        <taxon>Dracunculoidea</taxon>
        <taxon>Dracunculidae</taxon>
        <taxon>Dracunculus</taxon>
    </lineage>
</organism>
<dbReference type="Proteomes" id="UP000038040">
    <property type="component" value="Unplaced"/>
</dbReference>
<dbReference type="InterPro" id="IPR013950">
    <property type="entry name" value="Mis14/Nsl1"/>
</dbReference>
<accession>A0A0N4UA89</accession>
<dbReference type="Proteomes" id="UP000274756">
    <property type="component" value="Unassembled WGS sequence"/>
</dbReference>
<evidence type="ECO:0000313" key="3">
    <source>
        <dbReference type="Proteomes" id="UP000274756"/>
    </source>
</evidence>
<dbReference type="GO" id="GO:0000070">
    <property type="term" value="P:mitotic sister chromatid segregation"/>
    <property type="evidence" value="ECO:0007669"/>
    <property type="project" value="InterPro"/>
</dbReference>
<name>A0A0N4UA89_DRAME</name>
<dbReference type="EMBL" id="UYYG01000003">
    <property type="protein sequence ID" value="VDN50438.1"/>
    <property type="molecule type" value="Genomic_DNA"/>
</dbReference>
<dbReference type="Pfam" id="PF08641">
    <property type="entry name" value="Mis14"/>
    <property type="match status" value="1"/>
</dbReference>
<reference evidence="4" key="1">
    <citation type="submission" date="2017-02" db="UniProtKB">
        <authorList>
            <consortium name="WormBaseParasite"/>
        </authorList>
    </citation>
    <scope>IDENTIFICATION</scope>
</reference>
<evidence type="ECO:0000313" key="4">
    <source>
        <dbReference type="WBParaSite" id="DME_0000404701-mRNA-1"/>
    </source>
</evidence>
<dbReference type="AlphaFoldDB" id="A0A0N4UA89"/>
<keyword evidence="3" id="KW-1185">Reference proteome</keyword>
<gene>
    <name evidence="1" type="ORF">DME_LOCUS411</name>
</gene>
<dbReference type="WBParaSite" id="DME_0000404701-mRNA-1">
    <property type="protein sequence ID" value="DME_0000404701-mRNA-1"/>
    <property type="gene ID" value="DME_0000404701"/>
</dbReference>
<protein>
    <submittedName>
        <fullName evidence="4">Glutaredoxin domain-containing protein</fullName>
    </submittedName>
</protein>
<evidence type="ECO:0000313" key="2">
    <source>
        <dbReference type="Proteomes" id="UP000038040"/>
    </source>
</evidence>
<dbReference type="GO" id="GO:0000776">
    <property type="term" value="C:kinetochore"/>
    <property type="evidence" value="ECO:0007669"/>
    <property type="project" value="InterPro"/>
</dbReference>
<sequence length="153" mass="17371">MASNRAAWKDYHLLTKKRCEKDLIATEVDELIVKVVNLRKNCPGKIAQSTAAIKKLELHRLTKAKIHLQPSTVSSNIYLSEELLSIEQQNDATKKMKEEQEMLNKGSLSCCCAVVVVYRGGRYDKLGNNELAEYEIGDTSKIRDFLFCPFSFL</sequence>
<evidence type="ECO:0000313" key="1">
    <source>
        <dbReference type="EMBL" id="VDN50438.1"/>
    </source>
</evidence>
<proteinExistence type="predicted"/>
<reference evidence="1 3" key="2">
    <citation type="submission" date="2018-11" db="EMBL/GenBank/DDBJ databases">
        <authorList>
            <consortium name="Pathogen Informatics"/>
        </authorList>
    </citation>
    <scope>NUCLEOTIDE SEQUENCE [LARGE SCALE GENOMIC DNA]</scope>
</reference>